<name>A0AAV6VSD8_9ARAC</name>
<dbReference type="InterPro" id="IPR013087">
    <property type="entry name" value="Znf_C2H2_type"/>
</dbReference>
<dbReference type="FunFam" id="3.30.160.60:FF:000634">
    <property type="entry name" value="Zinc finger X-chromosomal protein"/>
    <property type="match status" value="1"/>
</dbReference>
<dbReference type="Proteomes" id="UP000827092">
    <property type="component" value="Unassembled WGS sequence"/>
</dbReference>
<keyword evidence="3 5" id="KW-0863">Zinc-finger</keyword>
<comment type="caution">
    <text evidence="7">The sequence shown here is derived from an EMBL/GenBank/DDBJ whole genome shotgun (WGS) entry which is preliminary data.</text>
</comment>
<dbReference type="PROSITE" id="PS00028">
    <property type="entry name" value="ZINC_FINGER_C2H2_1"/>
    <property type="match status" value="2"/>
</dbReference>
<protein>
    <recommendedName>
        <fullName evidence="6">C2H2-type domain-containing protein</fullName>
    </recommendedName>
</protein>
<dbReference type="EMBL" id="JAFNEN010000026">
    <property type="protein sequence ID" value="KAG8199619.1"/>
    <property type="molecule type" value="Genomic_DNA"/>
</dbReference>
<dbReference type="PROSITE" id="PS50157">
    <property type="entry name" value="ZINC_FINGER_C2H2_2"/>
    <property type="match status" value="4"/>
</dbReference>
<evidence type="ECO:0000256" key="3">
    <source>
        <dbReference type="ARBA" id="ARBA00022771"/>
    </source>
</evidence>
<dbReference type="Pfam" id="PF00096">
    <property type="entry name" value="zf-C2H2"/>
    <property type="match status" value="4"/>
</dbReference>
<keyword evidence="8" id="KW-1185">Reference proteome</keyword>
<feature type="domain" description="C2H2-type" evidence="6">
    <location>
        <begin position="153"/>
        <end position="180"/>
    </location>
</feature>
<dbReference type="PANTHER" id="PTHR23235">
    <property type="entry name" value="KRUEPPEL-LIKE TRANSCRIPTION FACTOR"/>
    <property type="match status" value="1"/>
</dbReference>
<evidence type="ECO:0000256" key="1">
    <source>
        <dbReference type="ARBA" id="ARBA00022723"/>
    </source>
</evidence>
<keyword evidence="2" id="KW-0677">Repeat</keyword>
<proteinExistence type="predicted"/>
<feature type="domain" description="C2H2-type" evidence="6">
    <location>
        <begin position="75"/>
        <end position="102"/>
    </location>
</feature>
<dbReference type="GO" id="GO:0000981">
    <property type="term" value="F:DNA-binding transcription factor activity, RNA polymerase II-specific"/>
    <property type="evidence" value="ECO:0007669"/>
    <property type="project" value="TreeGrafter"/>
</dbReference>
<dbReference type="GO" id="GO:0008270">
    <property type="term" value="F:zinc ion binding"/>
    <property type="evidence" value="ECO:0007669"/>
    <property type="project" value="UniProtKB-KW"/>
</dbReference>
<dbReference type="SUPFAM" id="SSF57667">
    <property type="entry name" value="beta-beta-alpha zinc fingers"/>
    <property type="match status" value="2"/>
</dbReference>
<dbReference type="SMART" id="SM00355">
    <property type="entry name" value="ZnF_C2H2"/>
    <property type="match status" value="5"/>
</dbReference>
<dbReference type="PANTHER" id="PTHR23235:SF120">
    <property type="entry name" value="KRUPPEL-LIKE FACTOR 15"/>
    <property type="match status" value="1"/>
</dbReference>
<evidence type="ECO:0000259" key="6">
    <source>
        <dbReference type="PROSITE" id="PS50157"/>
    </source>
</evidence>
<dbReference type="Gene3D" id="3.30.160.60">
    <property type="entry name" value="Classic Zinc Finger"/>
    <property type="match status" value="4"/>
</dbReference>
<evidence type="ECO:0000256" key="2">
    <source>
        <dbReference type="ARBA" id="ARBA00022737"/>
    </source>
</evidence>
<organism evidence="7 8">
    <name type="scientific">Oedothorax gibbosus</name>
    <dbReference type="NCBI Taxonomy" id="931172"/>
    <lineage>
        <taxon>Eukaryota</taxon>
        <taxon>Metazoa</taxon>
        <taxon>Ecdysozoa</taxon>
        <taxon>Arthropoda</taxon>
        <taxon>Chelicerata</taxon>
        <taxon>Arachnida</taxon>
        <taxon>Araneae</taxon>
        <taxon>Araneomorphae</taxon>
        <taxon>Entelegynae</taxon>
        <taxon>Araneoidea</taxon>
        <taxon>Linyphiidae</taxon>
        <taxon>Erigoninae</taxon>
        <taxon>Oedothorax</taxon>
    </lineage>
</organism>
<evidence type="ECO:0000256" key="5">
    <source>
        <dbReference type="PROSITE-ProRule" id="PRU00042"/>
    </source>
</evidence>
<accession>A0AAV6VSD8</accession>
<dbReference type="FunFam" id="3.30.160.60:FF:001601">
    <property type="entry name" value="Uncharacterized protein, isoform A"/>
    <property type="match status" value="1"/>
</dbReference>
<feature type="domain" description="C2H2-type" evidence="6">
    <location>
        <begin position="181"/>
        <end position="208"/>
    </location>
</feature>
<reference evidence="7 8" key="1">
    <citation type="journal article" date="2022" name="Nat. Ecol. Evol.">
        <title>A masculinizing supergene underlies an exaggerated male reproductive morph in a spider.</title>
        <authorList>
            <person name="Hendrickx F."/>
            <person name="De Corte Z."/>
            <person name="Sonet G."/>
            <person name="Van Belleghem S.M."/>
            <person name="Kostlbacher S."/>
            <person name="Vangestel C."/>
        </authorList>
    </citation>
    <scope>NUCLEOTIDE SEQUENCE [LARGE SCALE GENOMIC DNA]</scope>
    <source>
        <strain evidence="7">W744_W776</strain>
    </source>
</reference>
<keyword evidence="1" id="KW-0479">Metal-binding</keyword>
<dbReference type="GO" id="GO:0000978">
    <property type="term" value="F:RNA polymerase II cis-regulatory region sequence-specific DNA binding"/>
    <property type="evidence" value="ECO:0007669"/>
    <property type="project" value="TreeGrafter"/>
</dbReference>
<sequence>MLIKFLGFSVGKYTIATNRSTTPEDNILQIKLHFCPYCVCDNPFKQHFCPYCTYATDKKHNLTSHLRSHTGERPFKCEICGKEFFRKDHLTRHMFLHTPQLRTPNGEQAFKCEICWKDFSRRDNLQRVSEAKHLVATNRLPGSEFNSLGLKLHFCPHCSYSSCYKGNWRKHVRTHTGERPFKCEICGKDFARKDILQRHKMLHMNFMPV</sequence>
<gene>
    <name evidence="7" type="ORF">JTE90_009454</name>
</gene>
<dbReference type="InterPro" id="IPR036236">
    <property type="entry name" value="Znf_C2H2_sf"/>
</dbReference>
<evidence type="ECO:0000313" key="7">
    <source>
        <dbReference type="EMBL" id="KAG8199619.1"/>
    </source>
</evidence>
<evidence type="ECO:0000256" key="4">
    <source>
        <dbReference type="ARBA" id="ARBA00022833"/>
    </source>
</evidence>
<feature type="domain" description="C2H2-type" evidence="6">
    <location>
        <begin position="47"/>
        <end position="74"/>
    </location>
</feature>
<evidence type="ECO:0000313" key="8">
    <source>
        <dbReference type="Proteomes" id="UP000827092"/>
    </source>
</evidence>
<dbReference type="AlphaFoldDB" id="A0AAV6VSD8"/>
<keyword evidence="4" id="KW-0862">Zinc</keyword>